<name>A0A0C9XYW0_9AGAR</name>
<dbReference type="AlphaFoldDB" id="A0A0C9XYW0"/>
<evidence type="ECO:0000256" key="1">
    <source>
        <dbReference type="SAM" id="Coils"/>
    </source>
</evidence>
<dbReference type="InterPro" id="IPR046520">
    <property type="entry name" value="DUF6697"/>
</dbReference>
<evidence type="ECO:0000313" key="4">
    <source>
        <dbReference type="EMBL" id="KIK06874.1"/>
    </source>
</evidence>
<reference evidence="5" key="2">
    <citation type="submission" date="2015-01" db="EMBL/GenBank/DDBJ databases">
        <title>Evolutionary Origins and Diversification of the Mycorrhizal Mutualists.</title>
        <authorList>
            <consortium name="DOE Joint Genome Institute"/>
            <consortium name="Mycorrhizal Genomics Consortium"/>
            <person name="Kohler A."/>
            <person name="Kuo A."/>
            <person name="Nagy L.G."/>
            <person name="Floudas D."/>
            <person name="Copeland A."/>
            <person name="Barry K.W."/>
            <person name="Cichocki N."/>
            <person name="Veneault-Fourrey C."/>
            <person name="LaButti K."/>
            <person name="Lindquist E.A."/>
            <person name="Lipzen A."/>
            <person name="Lundell T."/>
            <person name="Morin E."/>
            <person name="Murat C."/>
            <person name="Riley R."/>
            <person name="Ohm R."/>
            <person name="Sun H."/>
            <person name="Tunlid A."/>
            <person name="Henrissat B."/>
            <person name="Grigoriev I.V."/>
            <person name="Hibbett D.S."/>
            <person name="Martin F."/>
        </authorList>
    </citation>
    <scope>NUCLEOTIDE SEQUENCE [LARGE SCALE GENOMIC DNA]</scope>
    <source>
        <strain evidence="5">LaAM-08-1</strain>
    </source>
</reference>
<dbReference type="PANTHER" id="PTHR23159">
    <property type="entry name" value="CENTROSOMAL PROTEIN 2"/>
    <property type="match status" value="1"/>
</dbReference>
<dbReference type="Pfam" id="PF20411">
    <property type="entry name" value="DUF6697"/>
    <property type="match status" value="1"/>
</dbReference>
<evidence type="ECO:0000313" key="5">
    <source>
        <dbReference type="Proteomes" id="UP000054477"/>
    </source>
</evidence>
<dbReference type="OrthoDB" id="2757553at2759"/>
<protein>
    <submittedName>
        <fullName evidence="4">Unplaced genomic scaffold K443scaffold_15, whole genome shotgun sequence</fullName>
    </submittedName>
</protein>
<evidence type="ECO:0000259" key="3">
    <source>
        <dbReference type="Pfam" id="PF20411"/>
    </source>
</evidence>
<dbReference type="STRING" id="1095629.A0A0C9XYW0"/>
<feature type="coiled-coil region" evidence="1">
    <location>
        <begin position="221"/>
        <end position="255"/>
    </location>
</feature>
<gene>
    <name evidence="4" type="ORF">K443DRAFT_129458</name>
</gene>
<dbReference type="Gene3D" id="1.20.1170.10">
    <property type="match status" value="1"/>
</dbReference>
<feature type="domain" description="DUF6697" evidence="3">
    <location>
        <begin position="381"/>
        <end position="551"/>
    </location>
</feature>
<reference evidence="4 5" key="1">
    <citation type="submission" date="2014-04" db="EMBL/GenBank/DDBJ databases">
        <authorList>
            <consortium name="DOE Joint Genome Institute"/>
            <person name="Kuo A."/>
            <person name="Kohler A."/>
            <person name="Nagy L.G."/>
            <person name="Floudas D."/>
            <person name="Copeland A."/>
            <person name="Barry K.W."/>
            <person name="Cichocki N."/>
            <person name="Veneault-Fourrey C."/>
            <person name="LaButti K."/>
            <person name="Lindquist E.A."/>
            <person name="Lipzen A."/>
            <person name="Lundell T."/>
            <person name="Morin E."/>
            <person name="Murat C."/>
            <person name="Sun H."/>
            <person name="Tunlid A."/>
            <person name="Henrissat B."/>
            <person name="Grigoriev I.V."/>
            <person name="Hibbett D.S."/>
            <person name="Martin F."/>
            <person name="Nordberg H.P."/>
            <person name="Cantor M.N."/>
            <person name="Hua S.X."/>
        </authorList>
    </citation>
    <scope>NUCLEOTIDE SEQUENCE [LARGE SCALE GENOMIC DNA]</scope>
    <source>
        <strain evidence="4 5">LaAM-08-1</strain>
    </source>
</reference>
<feature type="compositionally biased region" description="Basic residues" evidence="2">
    <location>
        <begin position="581"/>
        <end position="590"/>
    </location>
</feature>
<accession>A0A0C9XYW0</accession>
<keyword evidence="1" id="KW-0175">Coiled coil</keyword>
<feature type="region of interest" description="Disordered" evidence="2">
    <location>
        <begin position="331"/>
        <end position="350"/>
    </location>
</feature>
<dbReference type="HOGENOM" id="CLU_509918_0_0_1"/>
<dbReference type="SUPFAM" id="SSF57997">
    <property type="entry name" value="Tropomyosin"/>
    <property type="match status" value="1"/>
</dbReference>
<dbReference type="EMBL" id="KN838550">
    <property type="protein sequence ID" value="KIK06874.1"/>
    <property type="molecule type" value="Genomic_DNA"/>
</dbReference>
<dbReference type="PANTHER" id="PTHR23159:SF31">
    <property type="entry name" value="CENTROSOME-ASSOCIATED PROTEIN CEP250 ISOFORM X1"/>
    <property type="match status" value="1"/>
</dbReference>
<feature type="region of interest" description="Disordered" evidence="2">
    <location>
        <begin position="555"/>
        <end position="590"/>
    </location>
</feature>
<dbReference type="Proteomes" id="UP000054477">
    <property type="component" value="Unassembled WGS sequence"/>
</dbReference>
<proteinExistence type="predicted"/>
<feature type="coiled-coil region" evidence="1">
    <location>
        <begin position="79"/>
        <end position="183"/>
    </location>
</feature>
<keyword evidence="5" id="KW-1185">Reference proteome</keyword>
<evidence type="ECO:0000256" key="2">
    <source>
        <dbReference type="SAM" id="MobiDB-lite"/>
    </source>
</evidence>
<feature type="region of interest" description="Disordered" evidence="2">
    <location>
        <begin position="55"/>
        <end position="77"/>
    </location>
</feature>
<organism evidence="4 5">
    <name type="scientific">Laccaria amethystina LaAM-08-1</name>
    <dbReference type="NCBI Taxonomy" id="1095629"/>
    <lineage>
        <taxon>Eukaryota</taxon>
        <taxon>Fungi</taxon>
        <taxon>Dikarya</taxon>
        <taxon>Basidiomycota</taxon>
        <taxon>Agaricomycotina</taxon>
        <taxon>Agaricomycetes</taxon>
        <taxon>Agaricomycetidae</taxon>
        <taxon>Agaricales</taxon>
        <taxon>Agaricineae</taxon>
        <taxon>Hydnangiaceae</taxon>
        <taxon>Laccaria</taxon>
    </lineage>
</organism>
<sequence length="590" mass="66710">MDEPDPFWSDVLKRWSDASQHVVRLRKELTQTQDERDKCRHELHSFKQVTESFPLPSGQSTTATLEACPPSSTVTSNKLQEAEAGLGRAKHEYQKLRDQLKDSEQRIESLVLQITALQRERDTIREFSENIQEELKTLQRAHTALQSERDELNRLNNDIQEQLRTAQAELSAAQLGNDDLTEKLQLLSNISHENETLRQQLLQFNEVTSNKQSQDLNKARVYSLEEQVERLECSSQALEKDNKGLRDELKTAHINLHKIKESNNVLHETITKLKQLARHIIVPASHEPHVASARETQSVPAKVLPSVNISSLPNAPKKPVRPTVKHLSVDSCKNEDPTIVEPSVSKPYLPSATPHIPPHRQMEIDSFPVLIPDVDAASDHTFDREFMKNALGGSIQPLVVRITASQTRLAETRNISSYLCPGLDHNPWCPSTPGENGYIFVGLGKEKDTFQLPEIHSVFVGLEKTNAKDNRRFRYLGKYIAKRVESLSPQEWKTLAIHVRCTYVKTTKAKTKDIRTLDAIMAAYDNGEILVPCVRLQCIGFDEQLFGALISKMATPPSKSTSAARSKRTREGNGGDESYERKKRTVRQAQ</sequence>